<dbReference type="AlphaFoldDB" id="A0A550BZB0"/>
<organism evidence="1 2">
    <name type="scientific">Schizophyllum amplum</name>
    <dbReference type="NCBI Taxonomy" id="97359"/>
    <lineage>
        <taxon>Eukaryota</taxon>
        <taxon>Fungi</taxon>
        <taxon>Dikarya</taxon>
        <taxon>Basidiomycota</taxon>
        <taxon>Agaricomycotina</taxon>
        <taxon>Agaricomycetes</taxon>
        <taxon>Agaricomycetidae</taxon>
        <taxon>Agaricales</taxon>
        <taxon>Schizophyllaceae</taxon>
        <taxon>Schizophyllum</taxon>
    </lineage>
</organism>
<gene>
    <name evidence="1" type="ORF">BD626DRAFT_634427</name>
</gene>
<protein>
    <recommendedName>
        <fullName evidence="3">F-box domain-containing protein</fullName>
    </recommendedName>
</protein>
<name>A0A550BZB0_9AGAR</name>
<dbReference type="Proteomes" id="UP000320762">
    <property type="component" value="Unassembled WGS sequence"/>
</dbReference>
<keyword evidence="2" id="KW-1185">Reference proteome</keyword>
<evidence type="ECO:0000313" key="1">
    <source>
        <dbReference type="EMBL" id="TRM57892.1"/>
    </source>
</evidence>
<evidence type="ECO:0000313" key="2">
    <source>
        <dbReference type="Proteomes" id="UP000320762"/>
    </source>
</evidence>
<dbReference type="OrthoDB" id="2780168at2759"/>
<comment type="caution">
    <text evidence="1">The sequence shown here is derived from an EMBL/GenBank/DDBJ whole genome shotgun (WGS) entry which is preliminary data.</text>
</comment>
<dbReference type="InterPro" id="IPR032675">
    <property type="entry name" value="LRR_dom_sf"/>
</dbReference>
<accession>A0A550BZB0</accession>
<dbReference type="Gene3D" id="3.80.10.10">
    <property type="entry name" value="Ribonuclease Inhibitor"/>
    <property type="match status" value="1"/>
</dbReference>
<evidence type="ECO:0008006" key="3">
    <source>
        <dbReference type="Google" id="ProtNLM"/>
    </source>
</evidence>
<reference evidence="1 2" key="1">
    <citation type="journal article" date="2019" name="New Phytol.">
        <title>Comparative genomics reveals unique wood-decay strategies and fruiting body development in the Schizophyllaceae.</title>
        <authorList>
            <person name="Almasi E."/>
            <person name="Sahu N."/>
            <person name="Krizsan K."/>
            <person name="Balint B."/>
            <person name="Kovacs G.M."/>
            <person name="Kiss B."/>
            <person name="Cseklye J."/>
            <person name="Drula E."/>
            <person name="Henrissat B."/>
            <person name="Nagy I."/>
            <person name="Chovatia M."/>
            <person name="Adam C."/>
            <person name="LaButti K."/>
            <person name="Lipzen A."/>
            <person name="Riley R."/>
            <person name="Grigoriev I.V."/>
            <person name="Nagy L.G."/>
        </authorList>
    </citation>
    <scope>NUCLEOTIDE SEQUENCE [LARGE SCALE GENOMIC DNA]</scope>
    <source>
        <strain evidence="1 2">NL-1724</strain>
    </source>
</reference>
<proteinExistence type="predicted"/>
<sequence>MKTLNDLPNELLEQITRYNQHWDRLPSRLSVYGVLSRVNRRLRAFAILHLFRRIYMPLKTTGNLTYVLKPRPLLRLARLLEDSPQHKQYIKHLFIGRRDYPIFAWEDSDRATSAKLSKYTWELLDAERTPWDLQSFVSLTIGCGPSTLRLLSTCVNLRTLAMNWNTSDFPDVSHFPHLDTLRLVGRMIGFKEPVAQFRCCRSTKPCASLRTLALHGAINIPENLTEHLHELYPNLRVLTVIDTALAPEDLLRMVAKHRGLEEVNVDFPGLPKGCRLDNLMDIACGRERDWPFGLEVVDIRRYLRRQAWSRILVANFAFVRERRAATTSDSHMDEPYKITSLALCLMPNMNDDEEVDDLSALLDQPARFPYKDIRHLALSCMLGNISYRGCRLVDTFMLRLATHLSHWESLETFTFHRDLLEQKWVRARDRIPLLDYTDIPSGFAESYNEAPTLANCLIDFSDDDIRDCLAELSRMLGRDIQLEDEDIDIDGVWMDRHESTMERGVRRIAEKCPKLRAVHWFMDVRCSRISWQYKIHRANGGGKRSVTGRASKPGCLPGELFPWSPVVGQELCAAKRAWPRRYEH</sequence>
<dbReference type="SUPFAM" id="SSF52047">
    <property type="entry name" value="RNI-like"/>
    <property type="match status" value="1"/>
</dbReference>
<dbReference type="EMBL" id="VDMD01000041">
    <property type="protein sequence ID" value="TRM57892.1"/>
    <property type="molecule type" value="Genomic_DNA"/>
</dbReference>